<protein>
    <submittedName>
        <fullName evidence="1">Uncharacterized protein</fullName>
    </submittedName>
</protein>
<comment type="caution">
    <text evidence="1">The sequence shown here is derived from an EMBL/GenBank/DDBJ whole genome shotgun (WGS) entry which is preliminary data.</text>
</comment>
<proteinExistence type="predicted"/>
<gene>
    <name evidence="1" type="ORF">KTO63_09475</name>
</gene>
<organism evidence="1 2">
    <name type="scientific">Pinibacter aurantiacus</name>
    <dbReference type="NCBI Taxonomy" id="2851599"/>
    <lineage>
        <taxon>Bacteria</taxon>
        <taxon>Pseudomonadati</taxon>
        <taxon>Bacteroidota</taxon>
        <taxon>Chitinophagia</taxon>
        <taxon>Chitinophagales</taxon>
        <taxon>Chitinophagaceae</taxon>
        <taxon>Pinibacter</taxon>
    </lineage>
</organism>
<dbReference type="RefSeq" id="WP_217791018.1">
    <property type="nucleotide sequence ID" value="NZ_JAHSPG010000004.1"/>
</dbReference>
<evidence type="ECO:0000313" key="2">
    <source>
        <dbReference type="Proteomes" id="UP000812270"/>
    </source>
</evidence>
<dbReference type="EMBL" id="JAHSPG010000004">
    <property type="protein sequence ID" value="MBV4357375.1"/>
    <property type="molecule type" value="Genomic_DNA"/>
</dbReference>
<dbReference type="AlphaFoldDB" id="A0A9E2W2I6"/>
<evidence type="ECO:0000313" key="1">
    <source>
        <dbReference type="EMBL" id="MBV4357375.1"/>
    </source>
</evidence>
<keyword evidence="2" id="KW-1185">Reference proteome</keyword>
<accession>A0A9E2W2I6</accession>
<sequence length="67" mass="7744">MAVSFEKNALVLRFETSTPEFAHKMIYAGLLDALSSKAWVNGGEMTKRDDYNYLFELLKEWQIAKPE</sequence>
<dbReference type="Proteomes" id="UP000812270">
    <property type="component" value="Unassembled WGS sequence"/>
</dbReference>
<name>A0A9E2W2I6_9BACT</name>
<reference evidence="1" key="1">
    <citation type="submission" date="2021-06" db="EMBL/GenBank/DDBJ databases">
        <authorList>
            <person name="Huq M.A."/>
        </authorList>
    </citation>
    <scope>NUCLEOTIDE SEQUENCE</scope>
    <source>
        <strain evidence="1">MAH-26</strain>
    </source>
</reference>